<feature type="compositionally biased region" description="Polar residues" evidence="1">
    <location>
        <begin position="8"/>
        <end position="23"/>
    </location>
</feature>
<comment type="caution">
    <text evidence="2">The sequence shown here is derived from an EMBL/GenBank/DDBJ whole genome shotgun (WGS) entry which is preliminary data.</text>
</comment>
<dbReference type="EMBL" id="LXQA010362771">
    <property type="protein sequence ID" value="MCI46794.1"/>
    <property type="molecule type" value="Genomic_DNA"/>
</dbReference>
<dbReference type="AlphaFoldDB" id="A0A392SF26"/>
<dbReference type="Proteomes" id="UP000265520">
    <property type="component" value="Unassembled WGS sequence"/>
</dbReference>
<protein>
    <submittedName>
        <fullName evidence="2">Gag-pol polyprotein</fullName>
    </submittedName>
</protein>
<accession>A0A392SF26</accession>
<organism evidence="2 3">
    <name type="scientific">Trifolium medium</name>
    <dbReference type="NCBI Taxonomy" id="97028"/>
    <lineage>
        <taxon>Eukaryota</taxon>
        <taxon>Viridiplantae</taxon>
        <taxon>Streptophyta</taxon>
        <taxon>Embryophyta</taxon>
        <taxon>Tracheophyta</taxon>
        <taxon>Spermatophyta</taxon>
        <taxon>Magnoliopsida</taxon>
        <taxon>eudicotyledons</taxon>
        <taxon>Gunneridae</taxon>
        <taxon>Pentapetalae</taxon>
        <taxon>rosids</taxon>
        <taxon>fabids</taxon>
        <taxon>Fabales</taxon>
        <taxon>Fabaceae</taxon>
        <taxon>Papilionoideae</taxon>
        <taxon>50 kb inversion clade</taxon>
        <taxon>NPAAA clade</taxon>
        <taxon>Hologalegina</taxon>
        <taxon>IRL clade</taxon>
        <taxon>Trifolieae</taxon>
        <taxon>Trifolium</taxon>
    </lineage>
</organism>
<feature type="region of interest" description="Disordered" evidence="1">
    <location>
        <begin position="1"/>
        <end position="30"/>
    </location>
</feature>
<feature type="non-terminal residue" evidence="2">
    <location>
        <position position="103"/>
    </location>
</feature>
<proteinExistence type="predicted"/>
<keyword evidence="3" id="KW-1185">Reference proteome</keyword>
<evidence type="ECO:0000256" key="1">
    <source>
        <dbReference type="SAM" id="MobiDB-lite"/>
    </source>
</evidence>
<sequence length="103" mass="11685">MDKRPRSNVKNIQFDISKQANTQKKTRNDEKISQAKGVQCHDCEGYDHIRTECATYLKKQKKSLAVSWSDEDDSEGEVDSETTKHVSALTGICMADEESDDEE</sequence>
<name>A0A392SF26_9FABA</name>
<evidence type="ECO:0000313" key="2">
    <source>
        <dbReference type="EMBL" id="MCI46794.1"/>
    </source>
</evidence>
<evidence type="ECO:0000313" key="3">
    <source>
        <dbReference type="Proteomes" id="UP000265520"/>
    </source>
</evidence>
<reference evidence="2 3" key="1">
    <citation type="journal article" date="2018" name="Front. Plant Sci.">
        <title>Red Clover (Trifolium pratense) and Zigzag Clover (T. medium) - A Picture of Genomic Similarities and Differences.</title>
        <authorList>
            <person name="Dluhosova J."/>
            <person name="Istvanek J."/>
            <person name="Nedelnik J."/>
            <person name="Repkova J."/>
        </authorList>
    </citation>
    <scope>NUCLEOTIDE SEQUENCE [LARGE SCALE GENOMIC DNA]</scope>
    <source>
        <strain evidence="3">cv. 10/8</strain>
        <tissue evidence="2">Leaf</tissue>
    </source>
</reference>